<sequence length="144" mass="15254">MMALLAIDMVVTSGDEGGACSVFADLPCLPMLEPRSCSTPRRDVAKEGRLQDGDELRRKKATRQGSKAIGSSVSIRLGKRKESDWTTKKRGGVAWSQGDSEVIGSARSHSGGDVVGAREVAEEVTITEEWCGRGRGGCACRVGA</sequence>
<dbReference type="AlphaFoldDB" id="A0AAV2F5S1"/>
<protein>
    <submittedName>
        <fullName evidence="2">Uncharacterized protein</fullName>
    </submittedName>
</protein>
<proteinExistence type="predicted"/>
<accession>A0AAV2F5S1</accession>
<reference evidence="2 3" key="1">
    <citation type="submission" date="2024-04" db="EMBL/GenBank/DDBJ databases">
        <authorList>
            <person name="Fracassetti M."/>
        </authorList>
    </citation>
    <scope>NUCLEOTIDE SEQUENCE [LARGE SCALE GENOMIC DNA]</scope>
</reference>
<dbReference type="EMBL" id="OZ034819">
    <property type="protein sequence ID" value="CAL1393571.1"/>
    <property type="molecule type" value="Genomic_DNA"/>
</dbReference>
<feature type="region of interest" description="Disordered" evidence="1">
    <location>
        <begin position="37"/>
        <end position="97"/>
    </location>
</feature>
<evidence type="ECO:0000313" key="2">
    <source>
        <dbReference type="EMBL" id="CAL1393571.1"/>
    </source>
</evidence>
<evidence type="ECO:0000256" key="1">
    <source>
        <dbReference type="SAM" id="MobiDB-lite"/>
    </source>
</evidence>
<feature type="compositionally biased region" description="Basic and acidic residues" evidence="1">
    <location>
        <begin position="40"/>
        <end position="57"/>
    </location>
</feature>
<gene>
    <name evidence="2" type="ORF">LTRI10_LOCUS34141</name>
</gene>
<keyword evidence="3" id="KW-1185">Reference proteome</keyword>
<dbReference type="Proteomes" id="UP001497516">
    <property type="component" value="Chromosome 6"/>
</dbReference>
<name>A0AAV2F5S1_9ROSI</name>
<feature type="compositionally biased region" description="Polar residues" evidence="1">
    <location>
        <begin position="63"/>
        <end position="74"/>
    </location>
</feature>
<organism evidence="2 3">
    <name type="scientific">Linum trigynum</name>
    <dbReference type="NCBI Taxonomy" id="586398"/>
    <lineage>
        <taxon>Eukaryota</taxon>
        <taxon>Viridiplantae</taxon>
        <taxon>Streptophyta</taxon>
        <taxon>Embryophyta</taxon>
        <taxon>Tracheophyta</taxon>
        <taxon>Spermatophyta</taxon>
        <taxon>Magnoliopsida</taxon>
        <taxon>eudicotyledons</taxon>
        <taxon>Gunneridae</taxon>
        <taxon>Pentapetalae</taxon>
        <taxon>rosids</taxon>
        <taxon>fabids</taxon>
        <taxon>Malpighiales</taxon>
        <taxon>Linaceae</taxon>
        <taxon>Linum</taxon>
    </lineage>
</organism>
<evidence type="ECO:0000313" key="3">
    <source>
        <dbReference type="Proteomes" id="UP001497516"/>
    </source>
</evidence>